<dbReference type="Proteomes" id="UP000078543">
    <property type="component" value="Unassembled WGS sequence"/>
</dbReference>
<reference evidence="2 3" key="1">
    <citation type="submission" date="2016-04" db="EMBL/GenBank/DDBJ databases">
        <title>Draft genome sequence of freshwater magnetotactic bacteria Magnetospirillum marisnigri SP-1 and Magnetospirillum moscoviense BB-1.</title>
        <authorList>
            <person name="Koziaeva V."/>
            <person name="Dziuba M.V."/>
            <person name="Ivanov T.M."/>
            <person name="Kuznetsov B."/>
            <person name="Grouzdev D.S."/>
        </authorList>
    </citation>
    <scope>NUCLEOTIDE SEQUENCE [LARGE SCALE GENOMIC DNA]</scope>
    <source>
        <strain evidence="2 3">BB-1</strain>
    </source>
</reference>
<gene>
    <name evidence="2" type="ORF">A6A05_02905</name>
</gene>
<dbReference type="OrthoDB" id="9797568at2"/>
<dbReference type="Pfam" id="PF01865">
    <property type="entry name" value="PhoU_div"/>
    <property type="match status" value="1"/>
</dbReference>
<protein>
    <recommendedName>
        <fullName evidence="4">Nuclease PIN</fullName>
    </recommendedName>
</protein>
<evidence type="ECO:0008006" key="4">
    <source>
        <dbReference type="Google" id="ProtNLM"/>
    </source>
</evidence>
<keyword evidence="3" id="KW-1185">Reference proteome</keyword>
<evidence type="ECO:0000313" key="3">
    <source>
        <dbReference type="Proteomes" id="UP000078543"/>
    </source>
</evidence>
<name>A0A178MJU6_9PROT</name>
<evidence type="ECO:0000313" key="2">
    <source>
        <dbReference type="EMBL" id="OAN48950.1"/>
    </source>
</evidence>
<dbReference type="AlphaFoldDB" id="A0A178MJU6"/>
<organism evidence="2 3">
    <name type="scientific">Magnetospirillum moscoviense</name>
    <dbReference type="NCBI Taxonomy" id="1437059"/>
    <lineage>
        <taxon>Bacteria</taxon>
        <taxon>Pseudomonadati</taxon>
        <taxon>Pseudomonadota</taxon>
        <taxon>Alphaproteobacteria</taxon>
        <taxon>Rhodospirillales</taxon>
        <taxon>Rhodospirillaceae</taxon>
        <taxon>Magnetospirillum</taxon>
    </lineage>
</organism>
<proteinExistence type="inferred from homology"/>
<dbReference type="SUPFAM" id="SSF109755">
    <property type="entry name" value="PhoU-like"/>
    <property type="match status" value="1"/>
</dbReference>
<evidence type="ECO:0000256" key="1">
    <source>
        <dbReference type="ARBA" id="ARBA00008591"/>
    </source>
</evidence>
<comment type="similarity">
    <text evidence="1">Belongs to the UPF0111 family.</text>
</comment>
<dbReference type="EMBL" id="LWQU01000152">
    <property type="protein sequence ID" value="OAN48950.1"/>
    <property type="molecule type" value="Genomic_DNA"/>
</dbReference>
<dbReference type="PANTHER" id="PTHR37298:SF1">
    <property type="entry name" value="UPF0111 PROTEIN YKAA"/>
    <property type="match status" value="1"/>
</dbReference>
<dbReference type="RefSeq" id="WP_068502087.1">
    <property type="nucleotide sequence ID" value="NZ_LWQU01000152.1"/>
</dbReference>
<dbReference type="PANTHER" id="PTHR37298">
    <property type="entry name" value="UPF0111 PROTEIN YKAA"/>
    <property type="match status" value="1"/>
</dbReference>
<dbReference type="Gene3D" id="1.20.58.220">
    <property type="entry name" value="Phosphate transport system protein phou homolog 2, domain 2"/>
    <property type="match status" value="1"/>
</dbReference>
<dbReference type="InterPro" id="IPR052912">
    <property type="entry name" value="UPF0111_domain"/>
</dbReference>
<accession>A0A178MJU6</accession>
<dbReference type="STRING" id="1437059.A6A05_02905"/>
<dbReference type="InterPro" id="IPR018445">
    <property type="entry name" value="Put_Phosphate_transp_reg"/>
</dbReference>
<dbReference type="InterPro" id="IPR038078">
    <property type="entry name" value="PhoU-like_sf"/>
</dbReference>
<sequence length="214" mass="23626">MFLRLLRKLMPKEEQFVENFTAHAACMVSGAQALTAMMQASGPDRDAKFKEVCTIEGQADAIARDTLVSLHKAFITPFDRSDIHALSTALDDAIDLIEEVAQRAALYRLETFSPRMLELAAMIEKSAVLLTQAIPLLHDVNRNVATINGLCEQVGKIESDADRLLRTALSELIANGPSSIEFLGRKEVYELLETVTDRCDDVADLIEGILLDHV</sequence>
<comment type="caution">
    <text evidence="2">The sequence shown here is derived from an EMBL/GenBank/DDBJ whole genome shotgun (WGS) entry which is preliminary data.</text>
</comment>